<proteinExistence type="inferred from homology"/>
<gene>
    <name evidence="9" type="ORF">HDU87_007130</name>
</gene>
<dbReference type="HAMAP" id="MF_00101">
    <property type="entry name" value="AcpS"/>
    <property type="match status" value="1"/>
</dbReference>
<keyword evidence="6" id="KW-0443">Lipid metabolism</keyword>
<dbReference type="InterPro" id="IPR008278">
    <property type="entry name" value="4-PPantetheinyl_Trfase_dom"/>
</dbReference>
<dbReference type="InterPro" id="IPR002582">
    <property type="entry name" value="ACPS"/>
</dbReference>
<evidence type="ECO:0000256" key="2">
    <source>
        <dbReference type="ARBA" id="ARBA00022679"/>
    </source>
</evidence>
<dbReference type="Gene3D" id="3.90.470.20">
    <property type="entry name" value="4'-phosphopantetheinyl transferase domain"/>
    <property type="match status" value="1"/>
</dbReference>
<evidence type="ECO:0000259" key="8">
    <source>
        <dbReference type="Pfam" id="PF01648"/>
    </source>
</evidence>
<keyword evidence="10" id="KW-1185">Reference proteome</keyword>
<dbReference type="GO" id="GO:0000287">
    <property type="term" value="F:magnesium ion binding"/>
    <property type="evidence" value="ECO:0007669"/>
    <property type="project" value="InterPro"/>
</dbReference>
<evidence type="ECO:0000256" key="6">
    <source>
        <dbReference type="ARBA" id="ARBA00023098"/>
    </source>
</evidence>
<sequence>MPILGLGTDIIHIPRLRALLSRHPPARFARRILSPSEREAFAAKFANFRLDQPLPLRQDEDSVTQRRVVTFLAARWAAKEAAFKAMYPTWYLKFSDVSIRNVASGGGKPYLDLNPAVAVKTSVSASHVSMSHDGDYAIAQVVFERSS</sequence>
<keyword evidence="5" id="KW-0460">Magnesium</keyword>
<dbReference type="EMBL" id="JADGJQ010000064">
    <property type="protein sequence ID" value="KAJ3174538.1"/>
    <property type="molecule type" value="Genomic_DNA"/>
</dbReference>
<reference evidence="9" key="1">
    <citation type="submission" date="2020-05" db="EMBL/GenBank/DDBJ databases">
        <title>Phylogenomic resolution of chytrid fungi.</title>
        <authorList>
            <person name="Stajich J.E."/>
            <person name="Amses K."/>
            <person name="Simmons R."/>
            <person name="Seto K."/>
            <person name="Myers J."/>
            <person name="Bonds A."/>
            <person name="Quandt C.A."/>
            <person name="Barry K."/>
            <person name="Liu P."/>
            <person name="Grigoriev I."/>
            <person name="Longcore J.E."/>
            <person name="James T.Y."/>
        </authorList>
    </citation>
    <scope>NUCLEOTIDE SEQUENCE</scope>
    <source>
        <strain evidence="9">JEL0379</strain>
    </source>
</reference>
<comment type="caution">
    <text evidence="9">The sequence shown here is derived from an EMBL/GenBank/DDBJ whole genome shotgun (WGS) entry which is preliminary data.</text>
</comment>
<keyword evidence="1" id="KW-0444">Lipid biosynthesis</keyword>
<name>A0AAD5TEF1_9FUNG</name>
<dbReference type="Pfam" id="PF01648">
    <property type="entry name" value="ACPS"/>
    <property type="match status" value="1"/>
</dbReference>
<dbReference type="Proteomes" id="UP001212152">
    <property type="component" value="Unassembled WGS sequence"/>
</dbReference>
<feature type="domain" description="4'-phosphopantetheinyl transferase" evidence="8">
    <location>
        <begin position="5"/>
        <end position="139"/>
    </location>
</feature>
<evidence type="ECO:0000256" key="3">
    <source>
        <dbReference type="ARBA" id="ARBA00022723"/>
    </source>
</evidence>
<evidence type="ECO:0000256" key="4">
    <source>
        <dbReference type="ARBA" id="ARBA00022832"/>
    </source>
</evidence>
<evidence type="ECO:0000256" key="1">
    <source>
        <dbReference type="ARBA" id="ARBA00022516"/>
    </source>
</evidence>
<accession>A0AAD5TEF1</accession>
<dbReference type="SUPFAM" id="SSF56214">
    <property type="entry name" value="4'-phosphopantetheinyl transferase"/>
    <property type="match status" value="1"/>
</dbReference>
<organism evidence="9 10">
    <name type="scientific">Geranomyces variabilis</name>
    <dbReference type="NCBI Taxonomy" id="109894"/>
    <lineage>
        <taxon>Eukaryota</taxon>
        <taxon>Fungi</taxon>
        <taxon>Fungi incertae sedis</taxon>
        <taxon>Chytridiomycota</taxon>
        <taxon>Chytridiomycota incertae sedis</taxon>
        <taxon>Chytridiomycetes</taxon>
        <taxon>Spizellomycetales</taxon>
        <taxon>Powellomycetaceae</taxon>
        <taxon>Geranomyces</taxon>
    </lineage>
</organism>
<evidence type="ECO:0000256" key="7">
    <source>
        <dbReference type="ARBA" id="ARBA00023160"/>
    </source>
</evidence>
<dbReference type="NCBIfam" id="TIGR00516">
    <property type="entry name" value="acpS"/>
    <property type="match status" value="1"/>
</dbReference>
<evidence type="ECO:0000256" key="5">
    <source>
        <dbReference type="ARBA" id="ARBA00022842"/>
    </source>
</evidence>
<dbReference type="NCBIfam" id="TIGR00556">
    <property type="entry name" value="pantethn_trn"/>
    <property type="match status" value="1"/>
</dbReference>
<evidence type="ECO:0000313" key="9">
    <source>
        <dbReference type="EMBL" id="KAJ3174538.1"/>
    </source>
</evidence>
<dbReference type="GO" id="GO:0008897">
    <property type="term" value="F:holo-[acyl-carrier-protein] synthase activity"/>
    <property type="evidence" value="ECO:0007669"/>
    <property type="project" value="InterPro"/>
</dbReference>
<keyword evidence="7" id="KW-0275">Fatty acid biosynthesis</keyword>
<dbReference type="GO" id="GO:0006633">
    <property type="term" value="P:fatty acid biosynthetic process"/>
    <property type="evidence" value="ECO:0007669"/>
    <property type="project" value="UniProtKB-KW"/>
</dbReference>
<protein>
    <recommendedName>
        <fullName evidence="8">4'-phosphopantetheinyl transferase domain-containing protein</fullName>
    </recommendedName>
</protein>
<dbReference type="AlphaFoldDB" id="A0AAD5TEF1"/>
<dbReference type="InterPro" id="IPR004568">
    <property type="entry name" value="Ppantetheine-prot_Trfase_dom"/>
</dbReference>
<keyword evidence="3" id="KW-0479">Metal-binding</keyword>
<evidence type="ECO:0000313" key="10">
    <source>
        <dbReference type="Proteomes" id="UP001212152"/>
    </source>
</evidence>
<keyword evidence="4" id="KW-0276">Fatty acid metabolism</keyword>
<keyword evidence="2" id="KW-0808">Transferase</keyword>
<dbReference type="InterPro" id="IPR037143">
    <property type="entry name" value="4-PPantetheinyl_Trfase_dom_sf"/>
</dbReference>